<comment type="caution">
    <text evidence="4">The sequence shown here is derived from an EMBL/GenBank/DDBJ whole genome shotgun (WGS) entry which is preliminary data.</text>
</comment>
<organism evidence="4 5">
    <name type="scientific">Seminavis robusta</name>
    <dbReference type="NCBI Taxonomy" id="568900"/>
    <lineage>
        <taxon>Eukaryota</taxon>
        <taxon>Sar</taxon>
        <taxon>Stramenopiles</taxon>
        <taxon>Ochrophyta</taxon>
        <taxon>Bacillariophyta</taxon>
        <taxon>Bacillariophyceae</taxon>
        <taxon>Bacillariophycidae</taxon>
        <taxon>Naviculales</taxon>
        <taxon>Naviculaceae</taxon>
        <taxon>Seminavis</taxon>
    </lineage>
</organism>
<accession>A0A9N8DJR8</accession>
<proteinExistence type="predicted"/>
<protein>
    <submittedName>
        <fullName evidence="4">Uncharacterized protein</fullName>
    </submittedName>
</protein>
<keyword evidence="5" id="KW-1185">Reference proteome</keyword>
<feature type="compositionally biased region" description="Basic residues" evidence="2">
    <location>
        <begin position="171"/>
        <end position="182"/>
    </location>
</feature>
<evidence type="ECO:0000256" key="2">
    <source>
        <dbReference type="SAM" id="MobiDB-lite"/>
    </source>
</evidence>
<feature type="chain" id="PRO_5040224282" evidence="3">
    <location>
        <begin position="24"/>
        <end position="339"/>
    </location>
</feature>
<dbReference type="OrthoDB" id="48559at2759"/>
<evidence type="ECO:0000313" key="5">
    <source>
        <dbReference type="Proteomes" id="UP001153069"/>
    </source>
</evidence>
<feature type="signal peptide" evidence="3">
    <location>
        <begin position="1"/>
        <end position="23"/>
    </location>
</feature>
<dbReference type="AlphaFoldDB" id="A0A9N8DJR8"/>
<feature type="coiled-coil region" evidence="1">
    <location>
        <begin position="223"/>
        <end position="250"/>
    </location>
</feature>
<keyword evidence="1" id="KW-0175">Coiled coil</keyword>
<reference evidence="4" key="1">
    <citation type="submission" date="2020-06" db="EMBL/GenBank/DDBJ databases">
        <authorList>
            <consortium name="Plant Systems Biology data submission"/>
        </authorList>
    </citation>
    <scope>NUCLEOTIDE SEQUENCE</scope>
    <source>
        <strain evidence="4">D6</strain>
    </source>
</reference>
<feature type="region of interest" description="Disordered" evidence="2">
    <location>
        <begin position="162"/>
        <end position="208"/>
    </location>
</feature>
<gene>
    <name evidence="4" type="ORF">SEMRO_124_G059830.1</name>
</gene>
<dbReference type="EMBL" id="CAICTM010000123">
    <property type="protein sequence ID" value="CAB9501989.1"/>
    <property type="molecule type" value="Genomic_DNA"/>
</dbReference>
<feature type="compositionally biased region" description="Polar residues" evidence="2">
    <location>
        <begin position="272"/>
        <end position="290"/>
    </location>
</feature>
<evidence type="ECO:0000256" key="1">
    <source>
        <dbReference type="SAM" id="Coils"/>
    </source>
</evidence>
<evidence type="ECO:0000313" key="4">
    <source>
        <dbReference type="EMBL" id="CAB9501989.1"/>
    </source>
</evidence>
<name>A0A9N8DJR8_9STRA</name>
<keyword evidence="3" id="KW-0732">Signal</keyword>
<feature type="region of interest" description="Disordered" evidence="2">
    <location>
        <begin position="269"/>
        <end position="298"/>
    </location>
</feature>
<sequence length="339" mass="38066">MTAALRRWLAVLLLLVISHPSCATVVGAIGRGGSLQSRRWERMDGKALGGGGGSLQTTLQSAAGGRACSWFVWDGPSALLHRWCHHLLKDCVYEGLGGKKFVRIEPGSVLQLLYPCSRYSSDRCMICGGTYRDHLTLWWAKQLYTPLDQYLDKTYQRAVVLETHSSSSSSHSHKRSSPRRTRPSGSTLGGRRRRSTVGKPKPAPTTISPTKVFAFHRHYVTDVNTLTEGIKNKKERRQKLRKELTKMSHKAGPMEVRILAENKVTYVVPSPLDQSPSTNKHNDKPSSASATDDDNKQRKSALWMFSRSLVLGAMDRMIMMQEMENDKIRLKEQTQRCCP</sequence>
<evidence type="ECO:0000256" key="3">
    <source>
        <dbReference type="SAM" id="SignalP"/>
    </source>
</evidence>
<dbReference type="Proteomes" id="UP001153069">
    <property type="component" value="Unassembled WGS sequence"/>
</dbReference>